<dbReference type="Gene3D" id="1.10.260.40">
    <property type="entry name" value="lambda repressor-like DNA-binding domains"/>
    <property type="match status" value="1"/>
</dbReference>
<dbReference type="InterPro" id="IPR010982">
    <property type="entry name" value="Lambda_DNA-bd_dom_sf"/>
</dbReference>
<accession>A0A972GRP2</accession>
<dbReference type="PANTHER" id="PTHR46558">
    <property type="entry name" value="TRACRIPTIONAL REGULATORY PROTEIN-RELATED-RELATED"/>
    <property type="match status" value="1"/>
</dbReference>
<evidence type="ECO:0000313" key="4">
    <source>
        <dbReference type="Proteomes" id="UP000641588"/>
    </source>
</evidence>
<dbReference type="RefSeq" id="WP_171653847.1">
    <property type="nucleotide sequence ID" value="NZ_WHOD01000071.1"/>
</dbReference>
<dbReference type="InterPro" id="IPR001387">
    <property type="entry name" value="Cro/C1-type_HTH"/>
</dbReference>
<gene>
    <name evidence="3" type="ORF">GC093_20655</name>
</gene>
<protein>
    <submittedName>
        <fullName evidence="3">Helix-turn-helix domain-containing protein</fullName>
    </submittedName>
</protein>
<sequence>MNQKRSALIQARKVKGFTQEKLAFSAGITRAYLANIERGEHDPSLKVAQKLACILDRDTDELFFEDDVRKTNIRYLGDSSTG</sequence>
<dbReference type="PANTHER" id="PTHR46558:SF4">
    <property type="entry name" value="DNA-BIDING PHAGE PROTEIN"/>
    <property type="match status" value="1"/>
</dbReference>
<reference evidence="3" key="1">
    <citation type="submission" date="2019-10" db="EMBL/GenBank/DDBJ databases">
        <title>Description of Paenibacillus glebae sp. nov.</title>
        <authorList>
            <person name="Carlier A."/>
            <person name="Qi S."/>
        </authorList>
    </citation>
    <scope>NUCLEOTIDE SEQUENCE</scope>
    <source>
        <strain evidence="3">LMG 31456</strain>
    </source>
</reference>
<dbReference type="EMBL" id="WHOD01000071">
    <property type="protein sequence ID" value="NOU95621.1"/>
    <property type="molecule type" value="Genomic_DNA"/>
</dbReference>
<organism evidence="3 4">
    <name type="scientific">Paenibacillus foliorum</name>
    <dbReference type="NCBI Taxonomy" id="2654974"/>
    <lineage>
        <taxon>Bacteria</taxon>
        <taxon>Bacillati</taxon>
        <taxon>Bacillota</taxon>
        <taxon>Bacilli</taxon>
        <taxon>Bacillales</taxon>
        <taxon>Paenibacillaceae</taxon>
        <taxon>Paenibacillus</taxon>
    </lineage>
</organism>
<comment type="caution">
    <text evidence="3">The sequence shown here is derived from an EMBL/GenBank/DDBJ whole genome shotgun (WGS) entry which is preliminary data.</text>
</comment>
<proteinExistence type="predicted"/>
<keyword evidence="4" id="KW-1185">Reference proteome</keyword>
<feature type="domain" description="HTH cro/C1-type" evidence="2">
    <location>
        <begin position="8"/>
        <end position="62"/>
    </location>
</feature>
<dbReference type="AlphaFoldDB" id="A0A972GRP2"/>
<dbReference type="Pfam" id="PF01381">
    <property type="entry name" value="HTH_3"/>
    <property type="match status" value="1"/>
</dbReference>
<dbReference type="PROSITE" id="PS50943">
    <property type="entry name" value="HTH_CROC1"/>
    <property type="match status" value="1"/>
</dbReference>
<name>A0A972GRP2_9BACL</name>
<dbReference type="GO" id="GO:0003677">
    <property type="term" value="F:DNA binding"/>
    <property type="evidence" value="ECO:0007669"/>
    <property type="project" value="UniProtKB-KW"/>
</dbReference>
<evidence type="ECO:0000256" key="1">
    <source>
        <dbReference type="ARBA" id="ARBA00023125"/>
    </source>
</evidence>
<dbReference type="Proteomes" id="UP000641588">
    <property type="component" value="Unassembled WGS sequence"/>
</dbReference>
<dbReference type="CDD" id="cd00093">
    <property type="entry name" value="HTH_XRE"/>
    <property type="match status" value="1"/>
</dbReference>
<evidence type="ECO:0000313" key="3">
    <source>
        <dbReference type="EMBL" id="NOU95621.1"/>
    </source>
</evidence>
<dbReference type="SMART" id="SM00530">
    <property type="entry name" value="HTH_XRE"/>
    <property type="match status" value="1"/>
</dbReference>
<keyword evidence="1" id="KW-0238">DNA-binding</keyword>
<evidence type="ECO:0000259" key="2">
    <source>
        <dbReference type="PROSITE" id="PS50943"/>
    </source>
</evidence>
<dbReference type="SUPFAM" id="SSF47413">
    <property type="entry name" value="lambda repressor-like DNA-binding domains"/>
    <property type="match status" value="1"/>
</dbReference>